<evidence type="ECO:0000313" key="2">
    <source>
        <dbReference type="Proteomes" id="UP000017746"/>
    </source>
</evidence>
<dbReference type="RefSeq" id="WP_023563050.1">
    <property type="nucleotide sequence ID" value="NC_022657.1"/>
</dbReference>
<protein>
    <submittedName>
        <fullName evidence="1">Uncharacterized protein</fullName>
    </submittedName>
</protein>
<dbReference type="KEGG" id="afs:AFR_42325"/>
<gene>
    <name evidence="1" type="ORF">AFR_42325</name>
</gene>
<keyword evidence="2" id="KW-1185">Reference proteome</keyword>
<dbReference type="AlphaFoldDB" id="U5WC47"/>
<evidence type="ECO:0000313" key="1">
    <source>
        <dbReference type="EMBL" id="AGZ46719.1"/>
    </source>
</evidence>
<sequence>MKEGLIVTVPLDPEEGATHAFAQVVGFLPVGGVLVVHPETSAGVYAPEDLTVQDPRSVPPAILAAIVKRTSIQPLG</sequence>
<dbReference type="Proteomes" id="UP000017746">
    <property type="component" value="Chromosome"/>
</dbReference>
<reference evidence="1 2" key="1">
    <citation type="journal article" date="2014" name="J. Biotechnol.">
        <title>Complete genome sequence of the actinobacterium Actinoplanes friuliensis HAG 010964, producer of the lipopeptide antibiotic friulimycin.</title>
        <authorList>
            <person name="Ruckert C."/>
            <person name="Szczepanowski R."/>
            <person name="Albersmeier A."/>
            <person name="Goesmann A."/>
            <person name="Fischer N."/>
            <person name="Steinkamper A."/>
            <person name="Puhler A."/>
            <person name="Biener R."/>
            <person name="Schwartz D."/>
            <person name="Kalinowski J."/>
        </authorList>
    </citation>
    <scope>NUCLEOTIDE SEQUENCE [LARGE SCALE GENOMIC DNA]</scope>
    <source>
        <strain evidence="1 2">DSM 7358</strain>
    </source>
</reference>
<name>U5WC47_9ACTN</name>
<proteinExistence type="predicted"/>
<dbReference type="HOGENOM" id="CLU_2646305_0_0_11"/>
<organism evidence="1 2">
    <name type="scientific">Actinoplanes friuliensis DSM 7358</name>
    <dbReference type="NCBI Taxonomy" id="1246995"/>
    <lineage>
        <taxon>Bacteria</taxon>
        <taxon>Bacillati</taxon>
        <taxon>Actinomycetota</taxon>
        <taxon>Actinomycetes</taxon>
        <taxon>Micromonosporales</taxon>
        <taxon>Micromonosporaceae</taxon>
        <taxon>Actinoplanes</taxon>
    </lineage>
</organism>
<dbReference type="EMBL" id="CP006272">
    <property type="protein sequence ID" value="AGZ46719.1"/>
    <property type="molecule type" value="Genomic_DNA"/>
</dbReference>
<accession>U5WC47</accession>
<dbReference type="STRING" id="1246995.AFR_42325"/>
<dbReference type="PATRIC" id="fig|1246995.3.peg.8566"/>